<dbReference type="PATRIC" id="fig|1384056.3.peg.195"/>
<dbReference type="AlphaFoldDB" id="A0A091BB95"/>
<keyword evidence="3" id="KW-1185">Reference proteome</keyword>
<reference evidence="2 3" key="1">
    <citation type="submission" date="2013-09" db="EMBL/GenBank/DDBJ databases">
        <title>Genome sequencing of Arenimonas metalli.</title>
        <authorList>
            <person name="Chen F."/>
            <person name="Wang G."/>
        </authorList>
    </citation>
    <scope>NUCLEOTIDE SEQUENCE [LARGE SCALE GENOMIC DNA]</scope>
    <source>
        <strain evidence="2 3">CF5-1</strain>
    </source>
</reference>
<accession>A0A091BB95</accession>
<name>A0A091BB95_9GAMM</name>
<proteinExistence type="predicted"/>
<comment type="caution">
    <text evidence="2">The sequence shown here is derived from an EMBL/GenBank/DDBJ whole genome shotgun (WGS) entry which is preliminary data.</text>
</comment>
<dbReference type="Proteomes" id="UP000029393">
    <property type="component" value="Unassembled WGS sequence"/>
</dbReference>
<evidence type="ECO:0008006" key="4">
    <source>
        <dbReference type="Google" id="ProtNLM"/>
    </source>
</evidence>
<evidence type="ECO:0000256" key="1">
    <source>
        <dbReference type="SAM" id="MobiDB-lite"/>
    </source>
</evidence>
<evidence type="ECO:0000313" key="2">
    <source>
        <dbReference type="EMBL" id="KFN48104.1"/>
    </source>
</evidence>
<dbReference type="OrthoDB" id="268257at2"/>
<organism evidence="2 3">
    <name type="scientific">Arenimonas metalli CF5-1</name>
    <dbReference type="NCBI Taxonomy" id="1384056"/>
    <lineage>
        <taxon>Bacteria</taxon>
        <taxon>Pseudomonadati</taxon>
        <taxon>Pseudomonadota</taxon>
        <taxon>Gammaproteobacteria</taxon>
        <taxon>Lysobacterales</taxon>
        <taxon>Lysobacteraceae</taxon>
        <taxon>Arenimonas</taxon>
    </lineage>
</organism>
<evidence type="ECO:0000313" key="3">
    <source>
        <dbReference type="Proteomes" id="UP000029393"/>
    </source>
</evidence>
<dbReference type="STRING" id="1384056.N787_06600"/>
<protein>
    <recommendedName>
        <fullName evidence="4">DUF2383 domain-containing protein</fullName>
    </recommendedName>
</protein>
<dbReference type="InterPro" id="IPR012347">
    <property type="entry name" value="Ferritin-like"/>
</dbReference>
<feature type="region of interest" description="Disordered" evidence="1">
    <location>
        <begin position="133"/>
        <end position="152"/>
    </location>
</feature>
<dbReference type="EMBL" id="AVCK01000003">
    <property type="protein sequence ID" value="KFN48104.1"/>
    <property type="molecule type" value="Genomic_DNA"/>
</dbReference>
<dbReference type="RefSeq" id="WP_034210093.1">
    <property type="nucleotide sequence ID" value="NZ_AVCK01000003.1"/>
</dbReference>
<gene>
    <name evidence="2" type="ORF">N787_06600</name>
</gene>
<sequence>MRTPTATLPELVEALNDGMGYLYLAAERSHHPARVQLFHRIRRLKADIAADLASGCVGPLHPVPEDGSWLAAWRDACSGLPATLAHGPDRAMLTALDAQELRLLRAFRDAIGKDQPPTLRELAATHLPEVEEARDELHELKSGSAPLPLGRKRPAGGLAGRLLLRADGDGTGLRG</sequence>
<dbReference type="Gene3D" id="1.20.1260.10">
    <property type="match status" value="1"/>
</dbReference>